<accession>A0A6J4VNY7</accession>
<dbReference type="InterPro" id="IPR002347">
    <property type="entry name" value="SDR_fam"/>
</dbReference>
<dbReference type="EMBL" id="CADCWO010000190">
    <property type="protein sequence ID" value="CAA9584394.1"/>
    <property type="molecule type" value="Genomic_DNA"/>
</dbReference>
<protein>
    <submittedName>
        <fullName evidence="4">Sepiapterin reductase</fullName>
        <ecNumber evidence="4">1.1.1.153</ecNumber>
    </submittedName>
</protein>
<name>A0A6J4VNY7_9CYAN</name>
<dbReference type="PANTHER" id="PTHR44196">
    <property type="entry name" value="DEHYDROGENASE/REDUCTASE SDR FAMILY MEMBER 7B"/>
    <property type="match status" value="1"/>
</dbReference>
<dbReference type="GO" id="GO:0004757">
    <property type="term" value="F:sepiapterin reductase (NADP+) activity"/>
    <property type="evidence" value="ECO:0007669"/>
    <property type="project" value="UniProtKB-EC"/>
</dbReference>
<dbReference type="PIRSF" id="PIRSF000126">
    <property type="entry name" value="11-beta-HSD1"/>
    <property type="match status" value="1"/>
</dbReference>
<keyword evidence="2 4" id="KW-0560">Oxidoreductase</keyword>
<gene>
    <name evidence="4" type="ORF">AVDCRST_MAG81-3583</name>
</gene>
<evidence type="ECO:0000313" key="4">
    <source>
        <dbReference type="EMBL" id="CAA9584394.1"/>
    </source>
</evidence>
<evidence type="ECO:0000256" key="2">
    <source>
        <dbReference type="ARBA" id="ARBA00023002"/>
    </source>
</evidence>
<dbReference type="PRINTS" id="PR00080">
    <property type="entry name" value="SDRFAMILY"/>
</dbReference>
<sequence>MVSKDFTRIRQRALITGASSGIGKATAIAFAKAGIHVALMGRSESKLKSVAQEAESLGVEVQIYPFDLAAVDQVRVKVETIDQDGPIDILVNNAGMGYTAELISTPLSDWQSILSLNLTSVFQCVQGILPGMRIRQQGTIINVVSIAGRQTFAGWGAYCVSKFGLMGLSKTLAAEERTHGIRVVAVCPGAVNTPLWDAETVQGDFDRSAMLSPEAVAQSILHTVLLPEQAVVEELVLMPRGGAL</sequence>
<dbReference type="Gene3D" id="3.40.50.720">
    <property type="entry name" value="NAD(P)-binding Rossmann-like Domain"/>
    <property type="match status" value="1"/>
</dbReference>
<reference evidence="4" key="1">
    <citation type="submission" date="2020-02" db="EMBL/GenBank/DDBJ databases">
        <authorList>
            <person name="Meier V. D."/>
        </authorList>
    </citation>
    <scope>NUCLEOTIDE SEQUENCE</scope>
    <source>
        <strain evidence="4">AVDCRST_MAG81</strain>
    </source>
</reference>
<dbReference type="NCBIfam" id="NF005672">
    <property type="entry name" value="PRK07454.1"/>
    <property type="match status" value="1"/>
</dbReference>
<dbReference type="PRINTS" id="PR00081">
    <property type="entry name" value="GDHRDH"/>
</dbReference>
<evidence type="ECO:0000256" key="3">
    <source>
        <dbReference type="RuleBase" id="RU000363"/>
    </source>
</evidence>
<dbReference type="EC" id="1.1.1.153" evidence="4"/>
<comment type="similarity">
    <text evidence="1 3">Belongs to the short-chain dehydrogenases/reductases (SDR) family.</text>
</comment>
<dbReference type="Pfam" id="PF00106">
    <property type="entry name" value="adh_short"/>
    <property type="match status" value="1"/>
</dbReference>
<dbReference type="PROSITE" id="PS00061">
    <property type="entry name" value="ADH_SHORT"/>
    <property type="match status" value="1"/>
</dbReference>
<dbReference type="SUPFAM" id="SSF51735">
    <property type="entry name" value="NAD(P)-binding Rossmann-fold domains"/>
    <property type="match status" value="1"/>
</dbReference>
<evidence type="ECO:0000256" key="1">
    <source>
        <dbReference type="ARBA" id="ARBA00006484"/>
    </source>
</evidence>
<dbReference type="CDD" id="cd05233">
    <property type="entry name" value="SDR_c"/>
    <property type="match status" value="1"/>
</dbReference>
<dbReference type="PANTHER" id="PTHR44196:SF1">
    <property type="entry name" value="DEHYDROGENASE_REDUCTASE SDR FAMILY MEMBER 7B"/>
    <property type="match status" value="1"/>
</dbReference>
<proteinExistence type="inferred from homology"/>
<dbReference type="AlphaFoldDB" id="A0A6J4VNY7"/>
<organism evidence="4">
    <name type="scientific">uncultured Synechococcales cyanobacterium</name>
    <dbReference type="NCBI Taxonomy" id="1936017"/>
    <lineage>
        <taxon>Bacteria</taxon>
        <taxon>Bacillati</taxon>
        <taxon>Cyanobacteriota</taxon>
        <taxon>Cyanophyceae</taxon>
        <taxon>Synechococcales</taxon>
        <taxon>environmental samples</taxon>
    </lineage>
</organism>
<dbReference type="InterPro" id="IPR020904">
    <property type="entry name" value="Sc_DH/Rdtase_CS"/>
</dbReference>
<dbReference type="GO" id="GO:0016020">
    <property type="term" value="C:membrane"/>
    <property type="evidence" value="ECO:0007669"/>
    <property type="project" value="TreeGrafter"/>
</dbReference>
<dbReference type="InterPro" id="IPR036291">
    <property type="entry name" value="NAD(P)-bd_dom_sf"/>
</dbReference>